<dbReference type="EMBL" id="JTLZ01000005">
    <property type="protein sequence ID" value="KHO26266.1"/>
    <property type="molecule type" value="Genomic_DNA"/>
</dbReference>
<protein>
    <submittedName>
        <fullName evidence="1">Uncharacterized protein</fullName>
    </submittedName>
</protein>
<keyword evidence="2" id="KW-1185">Reference proteome</keyword>
<proteinExistence type="predicted"/>
<name>A0ABR4YVL5_9MYCO</name>
<comment type="caution">
    <text evidence="1">The sequence shown here is derived from an EMBL/GenBank/DDBJ whole genome shotgun (WGS) entry which is preliminary data.</text>
</comment>
<accession>A0ABR4YVL5</accession>
<dbReference type="Proteomes" id="UP000031004">
    <property type="component" value="Unassembled WGS sequence"/>
</dbReference>
<sequence length="95" mass="11070">MSKTDKTKPFWLKLMHGDLASEELHDHSEGACDLPPVDNATAFARGATQCRRVFVYTGTRTCCCTLCQDYGWDIRPGKRQHLESRRMCRDWQRNY</sequence>
<gene>
    <name evidence="1" type="ORF">QQ44_11070</name>
</gene>
<evidence type="ECO:0000313" key="2">
    <source>
        <dbReference type="Proteomes" id="UP000031004"/>
    </source>
</evidence>
<organism evidence="1 2">
    <name type="scientific">Mycolicibacterium setense</name>
    <dbReference type="NCBI Taxonomy" id="431269"/>
    <lineage>
        <taxon>Bacteria</taxon>
        <taxon>Bacillati</taxon>
        <taxon>Actinomycetota</taxon>
        <taxon>Actinomycetes</taxon>
        <taxon>Mycobacteriales</taxon>
        <taxon>Mycobacteriaceae</taxon>
        <taxon>Mycolicibacterium</taxon>
    </lineage>
</organism>
<reference evidence="1 2" key="1">
    <citation type="submission" date="2014-11" db="EMBL/GenBank/DDBJ databases">
        <title>Mycobacterium setense Manresensis Genome.</title>
        <authorList>
            <person name="Rech G."/>
            <person name="Sumoy L."/>
        </authorList>
    </citation>
    <scope>NUCLEOTIDE SEQUENCE [LARGE SCALE GENOMIC DNA]</scope>
    <source>
        <strain evidence="1 2">Manresensis</strain>
    </source>
</reference>
<evidence type="ECO:0000313" key="1">
    <source>
        <dbReference type="EMBL" id="KHO26266.1"/>
    </source>
</evidence>
<dbReference type="RefSeq" id="WP_039319454.1">
    <property type="nucleotide sequence ID" value="NZ_JTLZ01000005.1"/>
</dbReference>